<dbReference type="InterPro" id="IPR001633">
    <property type="entry name" value="EAL_dom"/>
</dbReference>
<protein>
    <submittedName>
        <fullName evidence="2">EAL domain-containing protein (Putative c-di-GMP-specific phosphodiesterase class I)</fullName>
    </submittedName>
</protein>
<dbReference type="GO" id="GO:0071111">
    <property type="term" value="F:cyclic-guanylate-specific phosphodiesterase activity"/>
    <property type="evidence" value="ECO:0007669"/>
    <property type="project" value="InterPro"/>
</dbReference>
<evidence type="ECO:0000313" key="3">
    <source>
        <dbReference type="Proteomes" id="UP001226084"/>
    </source>
</evidence>
<accession>A0AAP5AIJ0</accession>
<dbReference type="Proteomes" id="UP001226084">
    <property type="component" value="Unassembled WGS sequence"/>
</dbReference>
<comment type="caution">
    <text evidence="2">The sequence shown here is derived from an EMBL/GenBank/DDBJ whole genome shotgun (WGS) entry which is preliminary data.</text>
</comment>
<dbReference type="AlphaFoldDB" id="A0AAP5AIJ0"/>
<sequence length="280" mass="30639">MLTLTPFPQAGTVTAEDLMRAIAKNELVLLYQPKMNCLDGQVAGAEALLRWSHPRFGLIAPDVIVGLAEQSELIHDLGNWVLRAACRQLAEWRSAGARTWSIAVNVSPLQLQRPGFYSNVCRALSDNRVPADLLVLEITESALMRDVDACMKQLFSLFGLGVQISLDDFGTGFSSLARLKQLPVQEVKIAREFIRELDRNEVDQSIVAAVIGMAASMDLRVVAEGVETEGQLQRLVQLRCDQTQGYLHAPPIRADLFLRQLGPLTSPVALPSVGFGVAHG</sequence>
<dbReference type="RefSeq" id="WP_307107265.1">
    <property type="nucleotide sequence ID" value="NZ_JAUTAS010000001.1"/>
</dbReference>
<dbReference type="EMBL" id="JAUTAS010000001">
    <property type="protein sequence ID" value="MDQ1109347.1"/>
    <property type="molecule type" value="Genomic_DNA"/>
</dbReference>
<dbReference type="SUPFAM" id="SSF141868">
    <property type="entry name" value="EAL domain-like"/>
    <property type="match status" value="1"/>
</dbReference>
<dbReference type="InterPro" id="IPR035919">
    <property type="entry name" value="EAL_sf"/>
</dbReference>
<feature type="domain" description="EAL" evidence="1">
    <location>
        <begin position="11"/>
        <end position="265"/>
    </location>
</feature>
<dbReference type="Pfam" id="PF00563">
    <property type="entry name" value="EAL"/>
    <property type="match status" value="1"/>
</dbReference>
<reference evidence="2" key="1">
    <citation type="submission" date="2023-07" db="EMBL/GenBank/DDBJ databases">
        <title>Functional and genomic diversity of the sorghum phyllosphere microbiome.</title>
        <authorList>
            <person name="Shade A."/>
        </authorList>
    </citation>
    <scope>NUCLEOTIDE SEQUENCE</scope>
    <source>
        <strain evidence="2">SORGH_AS_0457</strain>
    </source>
</reference>
<dbReference type="InterPro" id="IPR050706">
    <property type="entry name" value="Cyclic-di-GMP_PDE-like"/>
</dbReference>
<gene>
    <name evidence="2" type="ORF">QE424_002506</name>
</gene>
<dbReference type="SMART" id="SM00052">
    <property type="entry name" value="EAL"/>
    <property type="match status" value="1"/>
</dbReference>
<dbReference type="CDD" id="cd01948">
    <property type="entry name" value="EAL"/>
    <property type="match status" value="1"/>
</dbReference>
<dbReference type="PANTHER" id="PTHR33121:SF79">
    <property type="entry name" value="CYCLIC DI-GMP PHOSPHODIESTERASE PDED-RELATED"/>
    <property type="match status" value="1"/>
</dbReference>
<organism evidence="2 3">
    <name type="scientific">Stenotrophomonas rhizophila</name>
    <dbReference type="NCBI Taxonomy" id="216778"/>
    <lineage>
        <taxon>Bacteria</taxon>
        <taxon>Pseudomonadati</taxon>
        <taxon>Pseudomonadota</taxon>
        <taxon>Gammaproteobacteria</taxon>
        <taxon>Lysobacterales</taxon>
        <taxon>Lysobacteraceae</taxon>
        <taxon>Stenotrophomonas</taxon>
    </lineage>
</organism>
<dbReference type="Gene3D" id="3.20.20.450">
    <property type="entry name" value="EAL domain"/>
    <property type="match status" value="1"/>
</dbReference>
<proteinExistence type="predicted"/>
<evidence type="ECO:0000259" key="1">
    <source>
        <dbReference type="PROSITE" id="PS50883"/>
    </source>
</evidence>
<dbReference type="PROSITE" id="PS50883">
    <property type="entry name" value="EAL"/>
    <property type="match status" value="1"/>
</dbReference>
<name>A0AAP5AIJ0_9GAMM</name>
<evidence type="ECO:0000313" key="2">
    <source>
        <dbReference type="EMBL" id="MDQ1109347.1"/>
    </source>
</evidence>
<dbReference type="PANTHER" id="PTHR33121">
    <property type="entry name" value="CYCLIC DI-GMP PHOSPHODIESTERASE PDEF"/>
    <property type="match status" value="1"/>
</dbReference>